<accession>A0A2B8BGR2</accession>
<comment type="caution">
    <text evidence="11">The sequence shown here is derived from an EMBL/GenBank/DDBJ whole genome shotgun (WGS) entry which is preliminary data.</text>
</comment>
<dbReference type="RefSeq" id="WP_098736967.1">
    <property type="nucleotide sequence ID" value="NZ_PDKW01000040.1"/>
</dbReference>
<feature type="transmembrane region" description="Helical" evidence="9">
    <location>
        <begin position="20"/>
        <end position="47"/>
    </location>
</feature>
<evidence type="ECO:0000313" key="11">
    <source>
        <dbReference type="EMBL" id="PGH56909.1"/>
    </source>
</evidence>
<dbReference type="CDD" id="cd06261">
    <property type="entry name" value="TM_PBP2"/>
    <property type="match status" value="1"/>
</dbReference>
<feature type="transmembrane region" description="Helical" evidence="9">
    <location>
        <begin position="74"/>
        <end position="96"/>
    </location>
</feature>
<dbReference type="AlphaFoldDB" id="A0A2B8BGR2"/>
<keyword evidence="4" id="KW-1003">Cell membrane</keyword>
<keyword evidence="7 9" id="KW-1133">Transmembrane helix</keyword>
<dbReference type="Pfam" id="PF00528">
    <property type="entry name" value="BPD_transp_1"/>
    <property type="match status" value="1"/>
</dbReference>
<dbReference type="InterPro" id="IPR010065">
    <property type="entry name" value="AA_ABC_transptr_permease_3TM"/>
</dbReference>
<dbReference type="PROSITE" id="PS50928">
    <property type="entry name" value="ABC_TM1"/>
    <property type="match status" value="1"/>
</dbReference>
<name>A0A2B8BGR2_9PROT</name>
<organism evidence="11 12">
    <name type="scientific">Azospirillum palustre</name>
    <dbReference type="NCBI Taxonomy" id="2044885"/>
    <lineage>
        <taxon>Bacteria</taxon>
        <taxon>Pseudomonadati</taxon>
        <taxon>Pseudomonadota</taxon>
        <taxon>Alphaproteobacteria</taxon>
        <taxon>Rhodospirillales</taxon>
        <taxon>Azospirillaceae</taxon>
        <taxon>Azospirillum</taxon>
    </lineage>
</organism>
<evidence type="ECO:0000256" key="2">
    <source>
        <dbReference type="ARBA" id="ARBA00010072"/>
    </source>
</evidence>
<evidence type="ECO:0000256" key="7">
    <source>
        <dbReference type="ARBA" id="ARBA00022989"/>
    </source>
</evidence>
<dbReference type="GO" id="GO:0022857">
    <property type="term" value="F:transmembrane transporter activity"/>
    <property type="evidence" value="ECO:0007669"/>
    <property type="project" value="InterPro"/>
</dbReference>
<dbReference type="EMBL" id="PDKW01000040">
    <property type="protein sequence ID" value="PGH56909.1"/>
    <property type="molecule type" value="Genomic_DNA"/>
</dbReference>
<gene>
    <name evidence="11" type="ORF">CRT60_10365</name>
</gene>
<dbReference type="GO" id="GO:0043190">
    <property type="term" value="C:ATP-binding cassette (ABC) transporter complex"/>
    <property type="evidence" value="ECO:0007669"/>
    <property type="project" value="InterPro"/>
</dbReference>
<keyword evidence="12" id="KW-1185">Reference proteome</keyword>
<evidence type="ECO:0000256" key="4">
    <source>
        <dbReference type="ARBA" id="ARBA00022475"/>
    </source>
</evidence>
<sequence>MLDFLDSGLTSGLHGWGPQLLSGTAMTVAVALSSFLLGLAFGAAGAAAKLSDSLVLRGLAELYTTAVRGVPELLVIYLLFFGGSGMIMAVAGIFGYGGLIELNAFSIGVAAVGLISGAYSTEVIRGAVNSVPYGQIEAARACGMGRWRILRRVLVPQTLRFALPGLGNVWQLTLKDTALISVTALAEIMRVAHTAAGSTRQSFLFYSVAALLYLALTTVSTTAFQQAERYASRGVRRA</sequence>
<feature type="transmembrane region" description="Helical" evidence="9">
    <location>
        <begin position="102"/>
        <end position="120"/>
    </location>
</feature>
<dbReference type="InterPro" id="IPR035906">
    <property type="entry name" value="MetI-like_sf"/>
</dbReference>
<keyword evidence="8 9" id="KW-0472">Membrane</keyword>
<evidence type="ECO:0000259" key="10">
    <source>
        <dbReference type="PROSITE" id="PS50928"/>
    </source>
</evidence>
<dbReference type="InterPro" id="IPR051613">
    <property type="entry name" value="ABC_transp_permease_HisMQ"/>
</dbReference>
<dbReference type="OrthoDB" id="9815029at2"/>
<evidence type="ECO:0000256" key="5">
    <source>
        <dbReference type="ARBA" id="ARBA00022519"/>
    </source>
</evidence>
<dbReference type="Gene3D" id="1.10.3720.10">
    <property type="entry name" value="MetI-like"/>
    <property type="match status" value="1"/>
</dbReference>
<comment type="similarity">
    <text evidence="2">Belongs to the binding-protein-dependent transport system permease family. HisMQ subfamily.</text>
</comment>
<keyword evidence="6 9" id="KW-0812">Transmembrane</keyword>
<protein>
    <submittedName>
        <fullName evidence="11">ABC transporter permease</fullName>
    </submittedName>
</protein>
<evidence type="ECO:0000256" key="3">
    <source>
        <dbReference type="ARBA" id="ARBA00022448"/>
    </source>
</evidence>
<evidence type="ECO:0000313" key="12">
    <source>
        <dbReference type="Proteomes" id="UP000225379"/>
    </source>
</evidence>
<feature type="transmembrane region" description="Helical" evidence="9">
    <location>
        <begin position="203"/>
        <end position="224"/>
    </location>
</feature>
<dbReference type="InterPro" id="IPR000515">
    <property type="entry name" value="MetI-like"/>
</dbReference>
<dbReference type="SUPFAM" id="SSF161098">
    <property type="entry name" value="MetI-like"/>
    <property type="match status" value="1"/>
</dbReference>
<dbReference type="Proteomes" id="UP000225379">
    <property type="component" value="Unassembled WGS sequence"/>
</dbReference>
<comment type="subcellular location">
    <subcellularLocation>
        <location evidence="1">Cell inner membrane</location>
        <topology evidence="1">Multi-pass membrane protein</topology>
    </subcellularLocation>
    <subcellularLocation>
        <location evidence="9">Cell membrane</location>
        <topology evidence="9">Multi-pass membrane protein</topology>
    </subcellularLocation>
</comment>
<evidence type="ECO:0000256" key="6">
    <source>
        <dbReference type="ARBA" id="ARBA00022692"/>
    </source>
</evidence>
<feature type="domain" description="ABC transmembrane type-1" evidence="10">
    <location>
        <begin position="24"/>
        <end position="224"/>
    </location>
</feature>
<evidence type="ECO:0000256" key="9">
    <source>
        <dbReference type="RuleBase" id="RU363032"/>
    </source>
</evidence>
<keyword evidence="5" id="KW-0997">Cell inner membrane</keyword>
<proteinExistence type="inferred from homology"/>
<reference evidence="12" key="1">
    <citation type="submission" date="2017-10" db="EMBL/GenBank/DDBJ databases">
        <authorList>
            <person name="Kravchenko I.K."/>
            <person name="Grouzdev D.S."/>
        </authorList>
    </citation>
    <scope>NUCLEOTIDE SEQUENCE [LARGE SCALE GENOMIC DNA]</scope>
    <source>
        <strain evidence="12">B2</strain>
    </source>
</reference>
<keyword evidence="3 9" id="KW-0813">Transport</keyword>
<evidence type="ECO:0000256" key="1">
    <source>
        <dbReference type="ARBA" id="ARBA00004429"/>
    </source>
</evidence>
<dbReference type="PANTHER" id="PTHR30133">
    <property type="entry name" value="CATIONIC AMINO ACID TRANSPORTER, MEMBRANE COMPONENT"/>
    <property type="match status" value="1"/>
</dbReference>
<evidence type="ECO:0000256" key="8">
    <source>
        <dbReference type="ARBA" id="ARBA00023136"/>
    </source>
</evidence>
<dbReference type="NCBIfam" id="TIGR01726">
    <property type="entry name" value="HEQRo_perm_3TM"/>
    <property type="match status" value="1"/>
</dbReference>